<reference evidence="2" key="1">
    <citation type="submission" date="2014-02" db="EMBL/GenBank/DDBJ databases">
        <authorList>
            <person name="Genoscope - CEA"/>
        </authorList>
    </citation>
    <scope>NUCLEOTIDE SEQUENCE</scope>
    <source>
        <strain evidence="2">LS3</strain>
    </source>
</reference>
<feature type="compositionally biased region" description="Low complexity" evidence="1">
    <location>
        <begin position="257"/>
        <end position="294"/>
    </location>
</feature>
<name>A0A060TA62_BLAAD</name>
<feature type="compositionally biased region" description="Basic and acidic residues" evidence="1">
    <location>
        <begin position="217"/>
        <end position="229"/>
    </location>
</feature>
<protein>
    <submittedName>
        <fullName evidence="2">ARAD1B04972p</fullName>
    </submittedName>
</protein>
<gene>
    <name evidence="2" type="ORF">GNLVRS02_ARAD1B04972g</name>
</gene>
<organism evidence="2">
    <name type="scientific">Blastobotrys adeninivorans</name>
    <name type="common">Yeast</name>
    <name type="synonym">Arxula adeninivorans</name>
    <dbReference type="NCBI Taxonomy" id="409370"/>
    <lineage>
        <taxon>Eukaryota</taxon>
        <taxon>Fungi</taxon>
        <taxon>Dikarya</taxon>
        <taxon>Ascomycota</taxon>
        <taxon>Saccharomycotina</taxon>
        <taxon>Dipodascomycetes</taxon>
        <taxon>Dipodascales</taxon>
        <taxon>Trichomonascaceae</taxon>
        <taxon>Blastobotrys</taxon>
    </lineage>
</organism>
<evidence type="ECO:0000256" key="1">
    <source>
        <dbReference type="SAM" id="MobiDB-lite"/>
    </source>
</evidence>
<feature type="region of interest" description="Disordered" evidence="1">
    <location>
        <begin position="251"/>
        <end position="301"/>
    </location>
</feature>
<sequence length="385" mass="42313">MSDAGSPGGSAAIMARLDAYLPTLNTGMMDVRVQDAILKYPIIRSLIIPECDLEARRRCIALITKVLNAATPVLPLILQEQAGMSQPGTNKPPIPVLSMEAQAKVMSIISTMAERDGLIRFWMNHHINNKGVPPQNGTSLPPTIALYTKIKQSKEILSDLADRVQGAICIVFWECWDEVYPTLGEIVGGDEMQQADSGRIFRPSGEAALYINRLKMEKKQQQERARRESMMNNPGSLPMFDSALSTGLFNSDSSFAPNPTTSNHNPTNPPHSGSGDSPASLMTDSSSSASSYQSWTTFNPPVAEPAEDLELIDSHDLDYLMEDVYSSEQKVKEGLESFTNLTPRSSSGTAANTPPKHLDLRKRIQLMEEGQLPEERHDVISSVIW</sequence>
<feature type="region of interest" description="Disordered" evidence="1">
    <location>
        <begin position="217"/>
        <end position="237"/>
    </location>
</feature>
<evidence type="ECO:0000313" key="2">
    <source>
        <dbReference type="EMBL" id="CDP36086.1"/>
    </source>
</evidence>
<proteinExistence type="predicted"/>
<dbReference type="AlphaFoldDB" id="A0A060TA62"/>
<accession>A0A060TA62</accession>
<reference evidence="2" key="2">
    <citation type="submission" date="2014-06" db="EMBL/GenBank/DDBJ databases">
        <title>The complete genome of Blastobotrys (Arxula) adeninivorans LS3 - a yeast of biotechnological interest.</title>
        <authorList>
            <person name="Kunze G."/>
            <person name="Gaillardin C."/>
            <person name="Czernicka M."/>
            <person name="Durrens P."/>
            <person name="Martin T."/>
            <person name="Boer E."/>
            <person name="Gabaldon T."/>
            <person name="Cruz J."/>
            <person name="Talla E."/>
            <person name="Marck C."/>
            <person name="Goffeau A."/>
            <person name="Barbe V."/>
            <person name="Baret P."/>
            <person name="Baronian K."/>
            <person name="Beier S."/>
            <person name="Bleykasten C."/>
            <person name="Bode R."/>
            <person name="Casaregola S."/>
            <person name="Despons L."/>
            <person name="Fairhead C."/>
            <person name="Giersberg M."/>
            <person name="Gierski P."/>
            <person name="Hahnel U."/>
            <person name="Hartmann A."/>
            <person name="Jankowska D."/>
            <person name="Jubin C."/>
            <person name="Jung P."/>
            <person name="Lafontaine I."/>
            <person name="Leh-Louis V."/>
            <person name="Lemaire M."/>
            <person name="Marcet-Houben M."/>
            <person name="Mascher M."/>
            <person name="Morel G."/>
            <person name="Richard G.-F."/>
            <person name="Riechen J."/>
            <person name="Sacerdot C."/>
            <person name="Sarkar A."/>
            <person name="Savel G."/>
            <person name="Schacherer J."/>
            <person name="Sherman D."/>
            <person name="Straub M.-L."/>
            <person name="Stein N."/>
            <person name="Thierry A."/>
            <person name="Trautwein-Schult A."/>
            <person name="Westhof E."/>
            <person name="Worch S."/>
            <person name="Dujon B."/>
            <person name="Souciet J.-L."/>
            <person name="Wincker P."/>
            <person name="Scholz U."/>
            <person name="Neuveglise N."/>
        </authorList>
    </citation>
    <scope>NUCLEOTIDE SEQUENCE</scope>
    <source>
        <strain evidence="2">LS3</strain>
    </source>
</reference>
<dbReference type="EMBL" id="HG937692">
    <property type="protein sequence ID" value="CDP36086.1"/>
    <property type="molecule type" value="Genomic_DNA"/>
</dbReference>